<keyword evidence="2" id="KW-1185">Reference proteome</keyword>
<name>A0AAV1MDI4_9CAUD</name>
<protein>
    <submittedName>
        <fullName evidence="1">Uncharacterized protein</fullName>
    </submittedName>
</protein>
<evidence type="ECO:0000313" key="1">
    <source>
        <dbReference type="EMBL" id="CAK6595948.1"/>
    </source>
</evidence>
<evidence type="ECO:0000313" key="2">
    <source>
        <dbReference type="Proteomes" id="UP001497550"/>
    </source>
</evidence>
<accession>A0AAV1MDI4</accession>
<dbReference type="EMBL" id="OY978783">
    <property type="protein sequence ID" value="CAK6595948.1"/>
    <property type="molecule type" value="Genomic_DNA"/>
</dbReference>
<proteinExistence type="predicted"/>
<sequence>MKVNIIFVNEITPRDNTFNDGKPFKEVTFDNVFAEVRDGCLYVLFNEDEQYIYPLHTISRVKTSRS</sequence>
<reference evidence="1 2" key="1">
    <citation type="submission" date="2023-10" db="EMBL/GenBank/DDBJ databases">
        <authorList>
            <person name="Robby Concha-Eloko"/>
            <person name="Pilar Barberan- Martinez"/>
            <person name="Rafael Sanjuan"/>
            <person name="Pilar Domingo-Calap"/>
        </authorList>
    </citation>
    <scope>NUCLEOTIDE SEQUENCE [LARGE SCALE GENOMIC DNA]</scope>
</reference>
<dbReference type="Proteomes" id="UP001497550">
    <property type="component" value="Chromosome"/>
</dbReference>
<gene>
    <name evidence="1" type="ORF">K51PH129C1_LOCUS33</name>
</gene>
<organism evidence="1 2">
    <name type="scientific">Klebsiella phage vB_Kpn_K51PH129C1</name>
    <dbReference type="NCBI Taxonomy" id="3071644"/>
    <lineage>
        <taxon>Viruses</taxon>
        <taxon>Duplodnaviria</taxon>
        <taxon>Heunggongvirae</taxon>
        <taxon>Uroviricota</taxon>
        <taxon>Caudoviricetes</taxon>
        <taxon>Autographivirales</taxon>
        <taxon>Autoscriptoviridae</taxon>
        <taxon>Slopekvirinae</taxon>
        <taxon>Drulisvirus</taxon>
        <taxon>Drulisvirus K51PH129C1</taxon>
    </lineage>
</organism>